<accession>A0ABV2LBY8</accession>
<sequence>MVIEELIAKLGLRFSGGNDTAKFLRELDKIKRASKDLGKGFDFKFGGKSGLGRITADAERAARAFRKMREEAARAGRVRFPGFGPVGPGGSTRPGARPGRAAAAGAVAGGAGGGTVSVLASLGSVVAALNRFGTLEAAQVELAKTTEKTKEQVQPAVDRFLVSGPKYGTTAKSLVGAASAYAAAGVDYDTSIASAELTAKAAKAGSVEIDKAAQAAIVFMQNLGVKVEQLETAFDYSIKGGKLGKAEFKESAGVMPELAASGSKIGLQGLTGVRDIIAALTVVREGTATTAQAADFLRDFMEKMSAPVTVKAFKKAGIDIEKELKDADKKGVSRLDRTLDLAARYSKGDAFKEAELFGDLQARNAMSGLLKKRDKYEEFKGTIEREAPGTMQVDLAKSMDTFNSSLEQFGATIDRIMVGVGGALAPGARAGLEIASAGDQARVDGKGQTPGEANAMVEKLNRLLGAPPTYHGVLGGYGGITAKSFEDRFGAAAPDKRPTFMRGMGKGMTAPSFGSLGDRANWMGQGAAKAAGVTNTYENTGNDQRTQNVTVNQTVNGVPGVAASAAAGVKDALRSMGPSIVKANPTENISKP</sequence>
<name>A0ABV2LBY8_9HYPH</name>
<evidence type="ECO:0000256" key="1">
    <source>
        <dbReference type="SAM" id="MobiDB-lite"/>
    </source>
</evidence>
<dbReference type="NCBIfam" id="TIGR01760">
    <property type="entry name" value="tape_meas_TP901"/>
    <property type="match status" value="1"/>
</dbReference>
<evidence type="ECO:0000313" key="4">
    <source>
        <dbReference type="Proteomes" id="UP001549145"/>
    </source>
</evidence>
<evidence type="ECO:0000259" key="2">
    <source>
        <dbReference type="Pfam" id="PF10145"/>
    </source>
</evidence>
<reference evidence="3 4" key="1">
    <citation type="submission" date="2024-06" db="EMBL/GenBank/DDBJ databases">
        <title>Genomic Encyclopedia of Type Strains, Phase IV (KMG-IV): sequencing the most valuable type-strain genomes for metagenomic binning, comparative biology and taxonomic classification.</title>
        <authorList>
            <person name="Goeker M."/>
        </authorList>
    </citation>
    <scope>NUCLEOTIDE SEQUENCE [LARGE SCALE GENOMIC DNA]</scope>
    <source>
        <strain evidence="3 4">DSM 21331</strain>
    </source>
</reference>
<keyword evidence="4" id="KW-1185">Reference proteome</keyword>
<evidence type="ECO:0000313" key="3">
    <source>
        <dbReference type="EMBL" id="MET3695361.1"/>
    </source>
</evidence>
<dbReference type="RefSeq" id="WP_238279355.1">
    <property type="nucleotide sequence ID" value="NZ_BPQL01000055.1"/>
</dbReference>
<dbReference type="EMBL" id="JBEPMM010000027">
    <property type="protein sequence ID" value="MET3695361.1"/>
    <property type="molecule type" value="Genomic_DNA"/>
</dbReference>
<protein>
    <submittedName>
        <fullName evidence="3">TP901 family phage tail tape measure protein</fullName>
    </submittedName>
</protein>
<proteinExistence type="predicted"/>
<feature type="domain" description="Phage tail tape measure protein" evidence="2">
    <location>
        <begin position="166"/>
        <end position="360"/>
    </location>
</feature>
<dbReference type="Pfam" id="PF10145">
    <property type="entry name" value="PhageMin_Tail"/>
    <property type="match status" value="1"/>
</dbReference>
<dbReference type="InterPro" id="IPR010090">
    <property type="entry name" value="Phage_tape_meas"/>
</dbReference>
<dbReference type="Proteomes" id="UP001549145">
    <property type="component" value="Unassembled WGS sequence"/>
</dbReference>
<feature type="region of interest" description="Disordered" evidence="1">
    <location>
        <begin position="79"/>
        <end position="98"/>
    </location>
</feature>
<comment type="caution">
    <text evidence="3">The sequence shown here is derived from an EMBL/GenBank/DDBJ whole genome shotgun (WGS) entry which is preliminary data.</text>
</comment>
<gene>
    <name evidence="3" type="ORF">ABID43_004929</name>
</gene>
<organism evidence="3 4">
    <name type="scientific">Methylobacterium goesingense</name>
    <dbReference type="NCBI Taxonomy" id="243690"/>
    <lineage>
        <taxon>Bacteria</taxon>
        <taxon>Pseudomonadati</taxon>
        <taxon>Pseudomonadota</taxon>
        <taxon>Alphaproteobacteria</taxon>
        <taxon>Hyphomicrobiales</taxon>
        <taxon>Methylobacteriaceae</taxon>
        <taxon>Methylobacterium</taxon>
    </lineage>
</organism>